<evidence type="ECO:0000313" key="2">
    <source>
        <dbReference type="EMBL" id="GAU31950.1"/>
    </source>
</evidence>
<organism evidence="2 3">
    <name type="scientific">Trifolium subterraneum</name>
    <name type="common">Subterranean clover</name>
    <dbReference type="NCBI Taxonomy" id="3900"/>
    <lineage>
        <taxon>Eukaryota</taxon>
        <taxon>Viridiplantae</taxon>
        <taxon>Streptophyta</taxon>
        <taxon>Embryophyta</taxon>
        <taxon>Tracheophyta</taxon>
        <taxon>Spermatophyta</taxon>
        <taxon>Magnoliopsida</taxon>
        <taxon>eudicotyledons</taxon>
        <taxon>Gunneridae</taxon>
        <taxon>Pentapetalae</taxon>
        <taxon>rosids</taxon>
        <taxon>fabids</taxon>
        <taxon>Fabales</taxon>
        <taxon>Fabaceae</taxon>
        <taxon>Papilionoideae</taxon>
        <taxon>50 kb inversion clade</taxon>
        <taxon>NPAAA clade</taxon>
        <taxon>Hologalegina</taxon>
        <taxon>IRL clade</taxon>
        <taxon>Trifolieae</taxon>
        <taxon>Trifolium</taxon>
    </lineage>
</organism>
<sequence length="205" mass="23752">MSMKALAAQYIRESEDKMTAKFSKQCKSIKRILDIPHAMIEWSMDLCEFVIATQKQQHEEALEAERQAQDLEEAKKRAEEDEKKRAEEAAKKRVEEEEKKRDEEEAKVQTEEDKRQCLAAENRQKILADEEKRQKDKGKDILDSETSKDSDSPAMCYLQGLEHKILDQDTKQEQLADKVDLIAQNQAKMMDILSSLSKHVLSKKP</sequence>
<evidence type="ECO:0000313" key="3">
    <source>
        <dbReference type="Proteomes" id="UP000242715"/>
    </source>
</evidence>
<feature type="region of interest" description="Disordered" evidence="1">
    <location>
        <begin position="58"/>
        <end position="154"/>
    </location>
</feature>
<protein>
    <submittedName>
        <fullName evidence="2">Uncharacterized protein</fullName>
    </submittedName>
</protein>
<proteinExistence type="predicted"/>
<evidence type="ECO:0000256" key="1">
    <source>
        <dbReference type="SAM" id="MobiDB-lite"/>
    </source>
</evidence>
<keyword evidence="3" id="KW-1185">Reference proteome</keyword>
<gene>
    <name evidence="2" type="ORF">TSUD_288840</name>
</gene>
<feature type="compositionally biased region" description="Basic and acidic residues" evidence="1">
    <location>
        <begin position="58"/>
        <end position="151"/>
    </location>
</feature>
<reference evidence="3" key="1">
    <citation type="journal article" date="2017" name="Front. Plant Sci.">
        <title>Climate Clever Clovers: New Paradigm to Reduce the Environmental Footprint of Ruminants by Breeding Low Methanogenic Forages Utilizing Haplotype Variation.</title>
        <authorList>
            <person name="Kaur P."/>
            <person name="Appels R."/>
            <person name="Bayer P.E."/>
            <person name="Keeble-Gagnere G."/>
            <person name="Wang J."/>
            <person name="Hirakawa H."/>
            <person name="Shirasawa K."/>
            <person name="Vercoe P."/>
            <person name="Stefanova K."/>
            <person name="Durmic Z."/>
            <person name="Nichols P."/>
            <person name="Revell C."/>
            <person name="Isobe S.N."/>
            <person name="Edwards D."/>
            <person name="Erskine W."/>
        </authorList>
    </citation>
    <scope>NUCLEOTIDE SEQUENCE [LARGE SCALE GENOMIC DNA]</scope>
    <source>
        <strain evidence="3">cv. Daliak</strain>
    </source>
</reference>
<dbReference type="EMBL" id="DF973473">
    <property type="protein sequence ID" value="GAU31950.1"/>
    <property type="molecule type" value="Genomic_DNA"/>
</dbReference>
<name>A0A2Z6N715_TRISU</name>
<accession>A0A2Z6N715</accession>
<dbReference type="AlphaFoldDB" id="A0A2Z6N715"/>
<dbReference type="Proteomes" id="UP000242715">
    <property type="component" value="Unassembled WGS sequence"/>
</dbReference>